<evidence type="ECO:0008006" key="4">
    <source>
        <dbReference type="Google" id="ProtNLM"/>
    </source>
</evidence>
<feature type="transmembrane region" description="Helical" evidence="1">
    <location>
        <begin position="88"/>
        <end position="113"/>
    </location>
</feature>
<keyword evidence="1" id="KW-0472">Membrane</keyword>
<dbReference type="RefSeq" id="WP_318354174.1">
    <property type="nucleotide sequence ID" value="NZ_JAWQEV010000004.1"/>
</dbReference>
<proteinExistence type="predicted"/>
<keyword evidence="1" id="KW-0812">Transmembrane</keyword>
<evidence type="ECO:0000313" key="2">
    <source>
        <dbReference type="EMBL" id="MDW4573652.1"/>
    </source>
</evidence>
<feature type="transmembrane region" description="Helical" evidence="1">
    <location>
        <begin position="172"/>
        <end position="193"/>
    </location>
</feature>
<keyword evidence="1" id="KW-1133">Transmembrane helix</keyword>
<dbReference type="EMBL" id="JAWQEV010000004">
    <property type="protein sequence ID" value="MDW4573652.1"/>
    <property type="molecule type" value="Genomic_DNA"/>
</dbReference>
<feature type="transmembrane region" description="Helical" evidence="1">
    <location>
        <begin position="125"/>
        <end position="152"/>
    </location>
</feature>
<gene>
    <name evidence="2" type="ORF">R8Z58_12800</name>
</gene>
<keyword evidence="3" id="KW-1185">Reference proteome</keyword>
<protein>
    <recommendedName>
        <fullName evidence="4">DUF2975 domain-containing protein</fullName>
    </recommendedName>
</protein>
<reference evidence="2 3" key="1">
    <citation type="submission" date="2023-11" db="EMBL/GenBank/DDBJ databases">
        <title>Draft genome sequence of Microbacterium arthrosphaerae JCM 30492.</title>
        <authorList>
            <person name="Zhang G."/>
            <person name="Ding Y."/>
        </authorList>
    </citation>
    <scope>NUCLEOTIDE SEQUENCE [LARGE SCALE GENOMIC DNA]</scope>
    <source>
        <strain evidence="2 3">JCM 30492</strain>
    </source>
</reference>
<sequence>MTDTAVGALPGRADRVTMRVIAGLAGAMALALAAGQATIAATCAWADSVTLSLLAEESLEVVPGAGVTSASIDSVRLTTDALAPGTRALFAVAAVLLGVTALAVGVALAWLLVATASGRPFRPALYRFSLVAGLALVLGPLLATALSGLASMQAAFDLDDAVGGILLPGFGVTSWGLTIPIVGLAVIALAYLLRRMEGLQRDTEGLV</sequence>
<evidence type="ECO:0000313" key="3">
    <source>
        <dbReference type="Proteomes" id="UP001283109"/>
    </source>
</evidence>
<name>A0ABU4H4I5_9MICO</name>
<evidence type="ECO:0000256" key="1">
    <source>
        <dbReference type="SAM" id="Phobius"/>
    </source>
</evidence>
<organism evidence="2 3">
    <name type="scientific">Microbacterium arthrosphaerae</name>
    <dbReference type="NCBI Taxonomy" id="792652"/>
    <lineage>
        <taxon>Bacteria</taxon>
        <taxon>Bacillati</taxon>
        <taxon>Actinomycetota</taxon>
        <taxon>Actinomycetes</taxon>
        <taxon>Micrococcales</taxon>
        <taxon>Microbacteriaceae</taxon>
        <taxon>Microbacterium</taxon>
    </lineage>
</organism>
<accession>A0ABU4H4I5</accession>
<dbReference type="Proteomes" id="UP001283109">
    <property type="component" value="Unassembled WGS sequence"/>
</dbReference>
<comment type="caution">
    <text evidence="2">The sequence shown here is derived from an EMBL/GenBank/DDBJ whole genome shotgun (WGS) entry which is preliminary data.</text>
</comment>